<dbReference type="EMBL" id="JAAVMX010000009">
    <property type="protein sequence ID" value="KAF4504530.1"/>
    <property type="molecule type" value="Genomic_DNA"/>
</dbReference>
<reference evidence="3 4" key="1">
    <citation type="journal article" date="2020" name="Genome Biol. Evol.">
        <title>A new high-quality draft genome assembly of the Chinese cordyceps Ophiocordyceps sinensis.</title>
        <authorList>
            <person name="Shu R."/>
            <person name="Zhang J."/>
            <person name="Meng Q."/>
            <person name="Zhang H."/>
            <person name="Zhou G."/>
            <person name="Li M."/>
            <person name="Wu P."/>
            <person name="Zhao Y."/>
            <person name="Chen C."/>
            <person name="Qin Q."/>
        </authorList>
    </citation>
    <scope>NUCLEOTIDE SEQUENCE [LARGE SCALE GENOMIC DNA]</scope>
    <source>
        <strain evidence="3 4">IOZ07</strain>
    </source>
</reference>
<dbReference type="AlphaFoldDB" id="A0A8H4LSL4"/>
<feature type="compositionally biased region" description="Pro residues" evidence="2">
    <location>
        <begin position="125"/>
        <end position="141"/>
    </location>
</feature>
<feature type="compositionally biased region" description="Polar residues" evidence="2">
    <location>
        <begin position="33"/>
        <end position="42"/>
    </location>
</feature>
<evidence type="ECO:0000256" key="2">
    <source>
        <dbReference type="SAM" id="MobiDB-lite"/>
    </source>
</evidence>
<feature type="compositionally biased region" description="Basic and acidic residues" evidence="2">
    <location>
        <begin position="212"/>
        <end position="222"/>
    </location>
</feature>
<evidence type="ECO:0000313" key="3">
    <source>
        <dbReference type="EMBL" id="KAF4504530.1"/>
    </source>
</evidence>
<feature type="region of interest" description="Disordered" evidence="2">
    <location>
        <begin position="1"/>
        <end position="268"/>
    </location>
</feature>
<comment type="caution">
    <text evidence="3">The sequence shown here is derived from an EMBL/GenBank/DDBJ whole genome shotgun (WGS) entry which is preliminary data.</text>
</comment>
<feature type="compositionally biased region" description="Pro residues" evidence="2">
    <location>
        <begin position="166"/>
        <end position="177"/>
    </location>
</feature>
<feature type="compositionally biased region" description="Basic residues" evidence="2">
    <location>
        <begin position="188"/>
        <end position="204"/>
    </location>
</feature>
<name>A0A8H4LSL4_9HYPO</name>
<keyword evidence="4" id="KW-1185">Reference proteome</keyword>
<feature type="compositionally biased region" description="Polar residues" evidence="2">
    <location>
        <begin position="67"/>
        <end position="77"/>
    </location>
</feature>
<keyword evidence="1" id="KW-0175">Coiled coil</keyword>
<proteinExistence type="predicted"/>
<evidence type="ECO:0000256" key="1">
    <source>
        <dbReference type="SAM" id="Coils"/>
    </source>
</evidence>
<feature type="coiled-coil region" evidence="1">
    <location>
        <begin position="270"/>
        <end position="297"/>
    </location>
</feature>
<feature type="compositionally biased region" description="Polar residues" evidence="2">
    <location>
        <begin position="249"/>
        <end position="264"/>
    </location>
</feature>
<organism evidence="3 4">
    <name type="scientific">Ophiocordyceps sinensis</name>
    <dbReference type="NCBI Taxonomy" id="72228"/>
    <lineage>
        <taxon>Eukaryota</taxon>
        <taxon>Fungi</taxon>
        <taxon>Dikarya</taxon>
        <taxon>Ascomycota</taxon>
        <taxon>Pezizomycotina</taxon>
        <taxon>Sordariomycetes</taxon>
        <taxon>Hypocreomycetidae</taxon>
        <taxon>Hypocreales</taxon>
        <taxon>Ophiocordycipitaceae</taxon>
        <taxon>Ophiocordyceps</taxon>
    </lineage>
</organism>
<gene>
    <name evidence="3" type="ORF">G6O67_007974</name>
</gene>
<protein>
    <submittedName>
        <fullName evidence="3">Uncharacterized protein</fullName>
    </submittedName>
</protein>
<evidence type="ECO:0000313" key="4">
    <source>
        <dbReference type="Proteomes" id="UP000557566"/>
    </source>
</evidence>
<sequence length="646" mass="70341">MEESAPKRRRVSSAGPGATPEASDSRRKHPSFASPTKASLSRHNPKILEKRRSASPAKPPTRRASDAGSNQRLSDVLTTPLDATAENVAASEPGGGGDKTRQGETGPGSDRPPRRLEGGLAAAPKPWPVMPQPRPLPPPAPEGEGELNPFIGHTLRRSPNTGVSIPPRPEPELPPAVPDAVSSTPPRGIHKSPSRWREKRKSTKKGSPLKPPPERPRAEPSKKGGSVARSRHRRVPRSQEAPRDVALDPTTNRARQVAASNPSATKLKERDGLREEIARLKSDLKTASKENERLRLMQTSGRVVAPVDEDGVADLLHRRCLVSPEEPPRRALSYQLMQAVLKPAGLLPFGRPSLVAAPATTDKEHLENIKSHHPVSMAADKELPYLELFSQLSVASSIAILDPKPNQPLRQRHLVTLRSRDVPGLFTAKLDMVVNAINLSIMELGVTALEPSAKFELEPFADKICSGRCNRSMQRNVGILSWAMGEWYRVATLRAQLWAQLDQSLGSREKLLESVAGAWEARRQRRREGSAESEDEDVTGKQTTCDKADLLRFMGQQSFEVEVPAGAGLDDACSLRLEWKIDFDWTGEAQSKIAVMVGLPGKWREADGRGIFGRLPTLFNDLVKGGQGPEEAVQTVAALLAGLQGP</sequence>
<dbReference type="OrthoDB" id="4160836at2759"/>
<dbReference type="Proteomes" id="UP000557566">
    <property type="component" value="Unassembled WGS sequence"/>
</dbReference>
<accession>A0A8H4LSL4</accession>